<dbReference type="AlphaFoldDB" id="A0A2P5K6H9"/>
<comment type="caution">
    <text evidence="1">The sequence shown here is derived from an EMBL/GenBank/DDBJ whole genome shotgun (WGS) entry which is preliminary data.</text>
</comment>
<sequence length="209" mass="23673">MASKTHCVFDWGSFLVRKIIRQAASLLSARGAASSEQLFQPFHRHAFVRGWVAEQFDEREVRESFSRIDWDALAHTRSGKASQQQSTLIPRQNRGSHNVVRTITLDEYKRLARYLGRLPTSALRSDDDSRPARDRLWADLCLLTGLRPHEPLYKKRMSVTASRRLFERTRGRARPPNRAGGPTRCGLGGCALPHAPRFFSVGGHALQRG</sequence>
<name>A0A2P5K6H9_9BURK</name>
<proteinExistence type="predicted"/>
<accession>A0A2P5K6H9</accession>
<protein>
    <recommendedName>
        <fullName evidence="3">Phage integrase family protein</fullName>
    </recommendedName>
</protein>
<organism evidence="1 2">
    <name type="scientific">Mycetohabitans endofungorum</name>
    <dbReference type="NCBI Taxonomy" id="417203"/>
    <lineage>
        <taxon>Bacteria</taxon>
        <taxon>Pseudomonadati</taxon>
        <taxon>Pseudomonadota</taxon>
        <taxon>Betaproteobacteria</taxon>
        <taxon>Burkholderiales</taxon>
        <taxon>Burkholderiaceae</taxon>
        <taxon>Mycetohabitans</taxon>
    </lineage>
</organism>
<evidence type="ECO:0000313" key="2">
    <source>
        <dbReference type="Proteomes" id="UP000243096"/>
    </source>
</evidence>
<dbReference type="EMBL" id="PRDW01000033">
    <property type="protein sequence ID" value="PPB80370.1"/>
    <property type="molecule type" value="Genomic_DNA"/>
</dbReference>
<evidence type="ECO:0000313" key="1">
    <source>
        <dbReference type="EMBL" id="PPB80370.1"/>
    </source>
</evidence>
<dbReference type="Proteomes" id="UP000243096">
    <property type="component" value="Unassembled WGS sequence"/>
</dbReference>
<gene>
    <name evidence="1" type="ORF">B0O95_1338</name>
</gene>
<evidence type="ECO:0008006" key="3">
    <source>
        <dbReference type="Google" id="ProtNLM"/>
    </source>
</evidence>
<keyword evidence="2" id="KW-1185">Reference proteome</keyword>
<reference evidence="1 2" key="1">
    <citation type="submission" date="2018-01" db="EMBL/GenBank/DDBJ databases">
        <title>Genomic Encyclopedia of Type Strains, Phase III (KMG-III): the genomes of soil and plant-associated and newly described type strains.</title>
        <authorList>
            <person name="Whitman W."/>
        </authorList>
    </citation>
    <scope>NUCLEOTIDE SEQUENCE [LARGE SCALE GENOMIC DNA]</scope>
    <source>
        <strain evidence="1 2">HKI456</strain>
    </source>
</reference>